<reference evidence="2" key="2">
    <citation type="journal article" date="2016" name="Sci. Rep.">
        <title>Dictyocaulus viviparus genome, variome and transcriptome elucidate lungworm biology and support future intervention.</title>
        <authorList>
            <person name="McNulty S.N."/>
            <person name="Strube C."/>
            <person name="Rosa B.A."/>
            <person name="Martin J.C."/>
            <person name="Tyagi R."/>
            <person name="Choi Y.J."/>
            <person name="Wang Q."/>
            <person name="Hallsworth Pepin K."/>
            <person name="Zhang X."/>
            <person name="Ozersky P."/>
            <person name="Wilson R.K."/>
            <person name="Sternberg P.W."/>
            <person name="Gasser R.B."/>
            <person name="Mitreva M."/>
        </authorList>
    </citation>
    <scope>NUCLEOTIDE SEQUENCE [LARGE SCALE GENOMIC DNA]</scope>
    <source>
        <strain evidence="2">HannoverDv2000</strain>
    </source>
</reference>
<dbReference type="GO" id="GO:0016791">
    <property type="term" value="F:phosphatase activity"/>
    <property type="evidence" value="ECO:0007669"/>
    <property type="project" value="UniProtKB-ARBA"/>
</dbReference>
<name>A0A0D8XFV7_DICVI</name>
<protein>
    <submittedName>
        <fullName evidence="1">Uncharacterized protein</fullName>
    </submittedName>
</protein>
<reference evidence="1 2" key="1">
    <citation type="submission" date="2013-11" db="EMBL/GenBank/DDBJ databases">
        <title>Draft genome of the bovine lungworm Dictyocaulus viviparus.</title>
        <authorList>
            <person name="Mitreva M."/>
        </authorList>
    </citation>
    <scope>NUCLEOTIDE SEQUENCE [LARGE SCALE GENOMIC DNA]</scope>
    <source>
        <strain evidence="1 2">HannoverDv2000</strain>
    </source>
</reference>
<organism evidence="1 2">
    <name type="scientific">Dictyocaulus viviparus</name>
    <name type="common">Bovine lungworm</name>
    <dbReference type="NCBI Taxonomy" id="29172"/>
    <lineage>
        <taxon>Eukaryota</taxon>
        <taxon>Metazoa</taxon>
        <taxon>Ecdysozoa</taxon>
        <taxon>Nematoda</taxon>
        <taxon>Chromadorea</taxon>
        <taxon>Rhabditida</taxon>
        <taxon>Rhabditina</taxon>
        <taxon>Rhabditomorpha</taxon>
        <taxon>Strongyloidea</taxon>
        <taxon>Metastrongylidae</taxon>
        <taxon>Dictyocaulus</taxon>
    </lineage>
</organism>
<dbReference type="Gene3D" id="3.40.50.1240">
    <property type="entry name" value="Phosphoglycerate mutase-like"/>
    <property type="match status" value="1"/>
</dbReference>
<gene>
    <name evidence="1" type="ORF">DICVIV_10414</name>
</gene>
<evidence type="ECO:0000313" key="1">
    <source>
        <dbReference type="EMBL" id="KJH43565.1"/>
    </source>
</evidence>
<accession>A0A0D8XFV7</accession>
<sequence length="137" mass="15648">MRDEERHVPGVQRRHVDPLNKSVNATSHLFTSAYILAGYRDRLIVVCIESQTIGHLALHGESEYNRIGRLGGDSPLSENGKKFAECLKDYFTIRSILGILQIKFIQSAIRIIFEELYHTSPIRTGKRFPLPEVESRL</sequence>
<dbReference type="SUPFAM" id="SSF53254">
    <property type="entry name" value="Phosphoglycerate mutase-like"/>
    <property type="match status" value="1"/>
</dbReference>
<dbReference type="OrthoDB" id="267323at2759"/>
<evidence type="ECO:0000313" key="2">
    <source>
        <dbReference type="Proteomes" id="UP000053766"/>
    </source>
</evidence>
<dbReference type="STRING" id="29172.A0A0D8XFV7"/>
<keyword evidence="2" id="KW-1185">Reference proteome</keyword>
<dbReference type="InterPro" id="IPR029033">
    <property type="entry name" value="His_PPase_superfam"/>
</dbReference>
<dbReference type="EMBL" id="KN716547">
    <property type="protein sequence ID" value="KJH43565.1"/>
    <property type="molecule type" value="Genomic_DNA"/>
</dbReference>
<proteinExistence type="predicted"/>
<dbReference type="Proteomes" id="UP000053766">
    <property type="component" value="Unassembled WGS sequence"/>
</dbReference>
<dbReference type="AlphaFoldDB" id="A0A0D8XFV7"/>